<protein>
    <submittedName>
        <fullName evidence="1">Uncharacterized protein</fullName>
    </submittedName>
</protein>
<keyword evidence="2" id="KW-1185">Reference proteome</keyword>
<gene>
    <name evidence="1" type="ORF">LCOR_02615.1</name>
</gene>
<proteinExistence type="predicted"/>
<comment type="caution">
    <text evidence="1">The sequence shown here is derived from an EMBL/GenBank/DDBJ whole genome shotgun (WGS) entry which is preliminary data.</text>
</comment>
<evidence type="ECO:0000313" key="1">
    <source>
        <dbReference type="EMBL" id="CDH50943.1"/>
    </source>
</evidence>
<dbReference type="OrthoDB" id="2407081at2759"/>
<reference evidence="1" key="1">
    <citation type="submission" date="2013-08" db="EMBL/GenBank/DDBJ databases">
        <title>Gene expansion shapes genome architecture in the human pathogen Lichtheimia corymbifera: an evolutionary genomics analysis in the ancient terrestrial Mucorales (Mucoromycotina).</title>
        <authorList>
            <person name="Schwartze V.U."/>
            <person name="Winter S."/>
            <person name="Shelest E."/>
            <person name="Marcet-Houben M."/>
            <person name="Horn F."/>
            <person name="Wehner S."/>
            <person name="Hoffmann K."/>
            <person name="Riege K."/>
            <person name="Sammeth M."/>
            <person name="Nowrousian M."/>
            <person name="Valiante V."/>
            <person name="Linde J."/>
            <person name="Jacobsen I.D."/>
            <person name="Marz M."/>
            <person name="Brakhage A.A."/>
            <person name="Gabaldon T."/>
            <person name="Bocker S."/>
            <person name="Voigt K."/>
        </authorList>
    </citation>
    <scope>NUCLEOTIDE SEQUENCE [LARGE SCALE GENOMIC DNA]</scope>
    <source>
        <strain evidence="1">FSU 9682</strain>
    </source>
</reference>
<dbReference type="AlphaFoldDB" id="A0A068RLA2"/>
<accession>A0A068RLA2</accession>
<name>A0A068RLA2_9FUNG</name>
<evidence type="ECO:0000313" key="2">
    <source>
        <dbReference type="Proteomes" id="UP000027586"/>
    </source>
</evidence>
<sequence>MEASSGNADQDFNNSLEATYKLVGKMTSTLKMELRSKQEAKCDTALSLAVFGVQCIKNRLTLMKTTLEASNKWQVLEMRSAIIPTTWNERANLLKIFEL</sequence>
<organism evidence="1 2">
    <name type="scientific">Lichtheimia corymbifera JMRC:FSU:9682</name>
    <dbReference type="NCBI Taxonomy" id="1263082"/>
    <lineage>
        <taxon>Eukaryota</taxon>
        <taxon>Fungi</taxon>
        <taxon>Fungi incertae sedis</taxon>
        <taxon>Mucoromycota</taxon>
        <taxon>Mucoromycotina</taxon>
        <taxon>Mucoromycetes</taxon>
        <taxon>Mucorales</taxon>
        <taxon>Lichtheimiaceae</taxon>
        <taxon>Lichtheimia</taxon>
    </lineage>
</organism>
<dbReference type="Proteomes" id="UP000027586">
    <property type="component" value="Unassembled WGS sequence"/>
</dbReference>
<dbReference type="EMBL" id="CBTN010000008">
    <property type="protein sequence ID" value="CDH50943.1"/>
    <property type="molecule type" value="Genomic_DNA"/>
</dbReference>
<dbReference type="VEuPathDB" id="FungiDB:LCOR_02615.1"/>